<proteinExistence type="predicted"/>
<dbReference type="AlphaFoldDB" id="A0A7Z2J9V5"/>
<organism evidence="2 3">
    <name type="scientific">Paraburkholderia acidiphila</name>
    <dbReference type="NCBI Taxonomy" id="2571747"/>
    <lineage>
        <taxon>Bacteria</taxon>
        <taxon>Pseudomonadati</taxon>
        <taxon>Pseudomonadota</taxon>
        <taxon>Betaproteobacteria</taxon>
        <taxon>Burkholderiales</taxon>
        <taxon>Burkholderiaceae</taxon>
        <taxon>Paraburkholderia</taxon>
    </lineage>
</organism>
<keyword evidence="1" id="KW-0812">Transmembrane</keyword>
<dbReference type="Proteomes" id="UP000434209">
    <property type="component" value="Chromosome 2"/>
</dbReference>
<reference evidence="2 3" key="1">
    <citation type="submission" date="2019-12" db="EMBL/GenBank/DDBJ databases">
        <title>Paraburkholderia acidiphila 7Q-K02 sp. nov and Paraburkholderia acidisoli DHF22 sp. nov., two strains isolated from forest soil.</title>
        <authorList>
            <person name="Gao Z."/>
            <person name="Qiu L."/>
        </authorList>
    </citation>
    <scope>NUCLEOTIDE SEQUENCE [LARGE SCALE GENOMIC DNA]</scope>
    <source>
        <strain evidence="2 3">7Q-K02</strain>
    </source>
</reference>
<dbReference type="OrthoDB" id="9098989at2"/>
<protein>
    <submittedName>
        <fullName evidence="2">Uncharacterized protein</fullName>
    </submittedName>
</protein>
<accession>A0A7Z2J9V5</accession>
<dbReference type="RefSeq" id="WP_158759720.1">
    <property type="nucleotide sequence ID" value="NZ_CP046910.1"/>
</dbReference>
<name>A0A7Z2J9V5_9BURK</name>
<evidence type="ECO:0000313" key="3">
    <source>
        <dbReference type="Proteomes" id="UP000434209"/>
    </source>
</evidence>
<keyword evidence="3" id="KW-1185">Reference proteome</keyword>
<dbReference type="KEGG" id="pacp:FAZ97_17540"/>
<feature type="transmembrane region" description="Helical" evidence="1">
    <location>
        <begin position="16"/>
        <end position="38"/>
    </location>
</feature>
<gene>
    <name evidence="2" type="ORF">FAZ97_17540</name>
</gene>
<keyword evidence="1" id="KW-0472">Membrane</keyword>
<evidence type="ECO:0000313" key="2">
    <source>
        <dbReference type="EMBL" id="QGZ56766.1"/>
    </source>
</evidence>
<sequence>MTKGQRLKALWHRIDIFVLFAMIVLLAMAAGAAVMNWINQRERMQLVDRFPLVRSEEREACVREFQGKIEDLTRLNQHDAAALDELRTQMADTHELAAYTLRFLGDRARITDARTAAMLKQAREAAQAATAAQQTSVQVERKVTDAATKAGEAASTAQDVSRKLETAVRPPLPAKPWIGNNH</sequence>
<keyword evidence="1" id="KW-1133">Transmembrane helix</keyword>
<evidence type="ECO:0000256" key="1">
    <source>
        <dbReference type="SAM" id="Phobius"/>
    </source>
</evidence>
<dbReference type="EMBL" id="CP046910">
    <property type="protein sequence ID" value="QGZ56766.1"/>
    <property type="molecule type" value="Genomic_DNA"/>
</dbReference>